<feature type="chain" id="PRO_5046346952" evidence="1">
    <location>
        <begin position="22"/>
        <end position="512"/>
    </location>
</feature>
<dbReference type="EMBL" id="JAGQDG010000009">
    <property type="protein sequence ID" value="MBQ0937715.1"/>
    <property type="molecule type" value="Genomic_DNA"/>
</dbReference>
<keyword evidence="1" id="KW-0732">Signal</keyword>
<evidence type="ECO:0000259" key="2">
    <source>
        <dbReference type="Pfam" id="PF13229"/>
    </source>
</evidence>
<dbReference type="Pfam" id="PF13229">
    <property type="entry name" value="Beta_helix"/>
    <property type="match status" value="1"/>
</dbReference>
<protein>
    <submittedName>
        <fullName evidence="3">Right-handed parallel beta-helix repeat-containing protein</fullName>
    </submittedName>
</protein>
<dbReference type="InterPro" id="IPR012334">
    <property type="entry name" value="Pectin_lyas_fold"/>
</dbReference>
<sequence length="512" mass="52410">MRAPALGLVWLALWGSAAAGATEWSVRPSCVGVAYCFTNPMGSTLVNGRTVSLAGRWSFFQPGDVLVIYPAANGAAWLPTGSLGSAPALNIDSARGTAMAPIKVMGAAGQVVKLGQGLNITNGTQHLQVSGLDITDPRPGRHAVVIDGGSSDIVLRANRIHDAALNGLNITPAAGPRLLIGPDNVLANNRGNGAAIGASGLNPITGALGSYFTGNTVTGNGRHGVSSEASYWSIERNQVLSNGTLVGGTSGIHLFSPSDNAAPDCDGNVVAYNYVNGQQDSQQADGNGIQIDHFCDYNIVAFNVAWGNAGAGISLLVGRGNYIVANTVGGNATDTNRLRFSGVFRAEIGLASSTSVCYNNDDYGQCLGWLPVPAGRSGGNFIYGNLVYSTQAAVPAIGATPDFSDPARHSNALYPNLFFNGGGGANLLWRGVGYSTVADIDRVTGMSAYGGGNAVEVPAFANPGAPGKGSDGLRLLKRPSQPGWSISPGTPDLLGKLPFAGGGQFGAYYSPP</sequence>
<dbReference type="SUPFAM" id="SSF51126">
    <property type="entry name" value="Pectin lyase-like"/>
    <property type="match status" value="1"/>
</dbReference>
<dbReference type="InterPro" id="IPR011050">
    <property type="entry name" value="Pectin_lyase_fold/virulence"/>
</dbReference>
<evidence type="ECO:0000313" key="4">
    <source>
        <dbReference type="Proteomes" id="UP000672097"/>
    </source>
</evidence>
<dbReference type="Proteomes" id="UP000672097">
    <property type="component" value="Unassembled WGS sequence"/>
</dbReference>
<dbReference type="RefSeq" id="WP_210811365.1">
    <property type="nucleotide sequence ID" value="NZ_JAGQDG010000009.1"/>
</dbReference>
<name>A0ABS5E2R3_9BURK</name>
<organism evidence="3 4">
    <name type="scientific">Ideonella paludis</name>
    <dbReference type="NCBI Taxonomy" id="1233411"/>
    <lineage>
        <taxon>Bacteria</taxon>
        <taxon>Pseudomonadati</taxon>
        <taxon>Pseudomonadota</taxon>
        <taxon>Betaproteobacteria</taxon>
        <taxon>Burkholderiales</taxon>
        <taxon>Sphaerotilaceae</taxon>
        <taxon>Ideonella</taxon>
    </lineage>
</organism>
<evidence type="ECO:0000313" key="3">
    <source>
        <dbReference type="EMBL" id="MBQ0937715.1"/>
    </source>
</evidence>
<comment type="caution">
    <text evidence="3">The sequence shown here is derived from an EMBL/GenBank/DDBJ whole genome shotgun (WGS) entry which is preliminary data.</text>
</comment>
<feature type="signal peptide" evidence="1">
    <location>
        <begin position="1"/>
        <end position="21"/>
    </location>
</feature>
<dbReference type="InterPro" id="IPR039448">
    <property type="entry name" value="Beta_helix"/>
</dbReference>
<reference evidence="3 4" key="1">
    <citation type="submission" date="2021-04" db="EMBL/GenBank/DDBJ databases">
        <title>The genome sequence of type strain Ideonella paludis KCTC 32238.</title>
        <authorList>
            <person name="Liu Y."/>
        </authorList>
    </citation>
    <scope>NUCLEOTIDE SEQUENCE [LARGE SCALE GENOMIC DNA]</scope>
    <source>
        <strain evidence="3 4">KCTC 32238</strain>
    </source>
</reference>
<evidence type="ECO:0000256" key="1">
    <source>
        <dbReference type="SAM" id="SignalP"/>
    </source>
</evidence>
<accession>A0ABS5E2R3</accession>
<gene>
    <name evidence="3" type="ORF">KAK11_20490</name>
</gene>
<proteinExistence type="predicted"/>
<dbReference type="SMART" id="SM00710">
    <property type="entry name" value="PbH1"/>
    <property type="match status" value="7"/>
</dbReference>
<dbReference type="InterPro" id="IPR006626">
    <property type="entry name" value="PbH1"/>
</dbReference>
<feature type="domain" description="Right handed beta helix" evidence="2">
    <location>
        <begin position="143"/>
        <end position="327"/>
    </location>
</feature>
<dbReference type="Gene3D" id="2.160.20.10">
    <property type="entry name" value="Single-stranded right-handed beta-helix, Pectin lyase-like"/>
    <property type="match status" value="1"/>
</dbReference>
<keyword evidence="4" id="KW-1185">Reference proteome</keyword>